<gene>
    <name evidence="1" type="primary">proV_2</name>
    <name evidence="1" type="ORF">NCTC10005_02465</name>
</gene>
<name>A0A377LU75_ENTCL</name>
<sequence length="76" mass="8938">MAIKLEVKNLYKIFGEHPQRAFKYIEKGLSKEQILEKPGYRLALKTPVWPLKKARFLSSWGYPVRVNPLWFAFSIA</sequence>
<dbReference type="AlphaFoldDB" id="A0A377LU75"/>
<organism evidence="1 2">
    <name type="scientific">Enterobacter cloacae</name>
    <dbReference type="NCBI Taxonomy" id="550"/>
    <lineage>
        <taxon>Bacteria</taxon>
        <taxon>Pseudomonadati</taxon>
        <taxon>Pseudomonadota</taxon>
        <taxon>Gammaproteobacteria</taxon>
        <taxon>Enterobacterales</taxon>
        <taxon>Enterobacteriaceae</taxon>
        <taxon>Enterobacter</taxon>
        <taxon>Enterobacter cloacae complex</taxon>
    </lineage>
</organism>
<protein>
    <submittedName>
        <fullName evidence="1">Glycine betaine transporter ATP-binding subunit</fullName>
    </submittedName>
</protein>
<accession>A0A377LU75</accession>
<dbReference type="GO" id="GO:0005524">
    <property type="term" value="F:ATP binding"/>
    <property type="evidence" value="ECO:0007669"/>
    <property type="project" value="UniProtKB-KW"/>
</dbReference>
<dbReference type="Proteomes" id="UP000255106">
    <property type="component" value="Unassembled WGS sequence"/>
</dbReference>
<proteinExistence type="predicted"/>
<reference evidence="1 2" key="1">
    <citation type="submission" date="2018-06" db="EMBL/GenBank/DDBJ databases">
        <authorList>
            <consortium name="Pathogen Informatics"/>
            <person name="Doyle S."/>
        </authorList>
    </citation>
    <scope>NUCLEOTIDE SEQUENCE [LARGE SCALE GENOMIC DNA]</scope>
    <source>
        <strain evidence="1 2">NCTC10005</strain>
    </source>
</reference>
<evidence type="ECO:0000313" key="2">
    <source>
        <dbReference type="Proteomes" id="UP000255106"/>
    </source>
</evidence>
<keyword evidence="1" id="KW-0547">Nucleotide-binding</keyword>
<dbReference type="EMBL" id="UGJB01000004">
    <property type="protein sequence ID" value="STQ09744.1"/>
    <property type="molecule type" value="Genomic_DNA"/>
</dbReference>
<evidence type="ECO:0000313" key="1">
    <source>
        <dbReference type="EMBL" id="STQ09744.1"/>
    </source>
</evidence>
<keyword evidence="1" id="KW-0067">ATP-binding</keyword>